<keyword evidence="2" id="KW-0690">Ribosome biogenesis</keyword>
<name>A0A2V0NY32_9CHLO</name>
<dbReference type="GO" id="GO:0006364">
    <property type="term" value="P:rRNA processing"/>
    <property type="evidence" value="ECO:0007669"/>
    <property type="project" value="UniProtKB-KW"/>
</dbReference>
<proteinExistence type="inferred from homology"/>
<evidence type="ECO:0000256" key="4">
    <source>
        <dbReference type="ARBA" id="ARBA00023186"/>
    </source>
</evidence>
<dbReference type="GO" id="GO:0005840">
    <property type="term" value="C:ribosome"/>
    <property type="evidence" value="ECO:0007669"/>
    <property type="project" value="InterPro"/>
</dbReference>
<sequence length="413" mass="43931">MQQRALMPHSCRAARTLPRAAATRTASGAAAAAAAAAPRPPQSRCAPPHACSCVRSAPGHWRRRSVVAAAGKPGASSGEGAPQGGGKASPKAARQEGAGEEEEEEGEWDEVEEWGEGDWDEDEGEWEEGEEEGEEEEEEQQEEEAAGRRIPADAVSVPYAEGEFVEVGLITKAFGIRGEVKVNPSTDQPRRRFAKGKRLWLQPPTPRGGPPRGAPPPLLRRVTIEGARVIKPELKGRPGSEIWGLKLSEVLDRNAAEALAGQTLLLAVCDRERLRSADEFYIQDLVGLKVFDHGTGALLGLVTEVCEGTGTFSTLRVRLAPSRADVAESVMRTTLLPFAAEMVPVVDVAAGRMEVDPPPGLFDLVSKRKLRKPYTPEQAARLLAQIEEEEARLGSSGGGGGGGGSGEQGAKPQ</sequence>
<feature type="region of interest" description="Disordered" evidence="5">
    <location>
        <begin position="183"/>
        <end position="218"/>
    </location>
</feature>
<dbReference type="HAMAP" id="MF_00014">
    <property type="entry name" value="Ribosome_mat_RimM"/>
    <property type="match status" value="1"/>
</dbReference>
<feature type="compositionally biased region" description="Gly residues" evidence="5">
    <location>
        <begin position="395"/>
        <end position="407"/>
    </location>
</feature>
<dbReference type="STRING" id="307507.A0A2V0NY32"/>
<dbReference type="InterPro" id="IPR009000">
    <property type="entry name" value="Transl_B-barrel_sf"/>
</dbReference>
<feature type="region of interest" description="Disordered" evidence="5">
    <location>
        <begin position="387"/>
        <end position="413"/>
    </location>
</feature>
<keyword evidence="9" id="KW-1185">Reference proteome</keyword>
<dbReference type="PANTHER" id="PTHR33692">
    <property type="entry name" value="RIBOSOME MATURATION FACTOR RIMM"/>
    <property type="match status" value="1"/>
</dbReference>
<evidence type="ECO:0000256" key="2">
    <source>
        <dbReference type="ARBA" id="ARBA00022517"/>
    </source>
</evidence>
<reference evidence="8 9" key="1">
    <citation type="journal article" date="2018" name="Sci. Rep.">
        <title>Raphidocelis subcapitata (=Pseudokirchneriella subcapitata) provides an insight into genome evolution and environmental adaptations in the Sphaeropleales.</title>
        <authorList>
            <person name="Suzuki S."/>
            <person name="Yamaguchi H."/>
            <person name="Nakajima N."/>
            <person name="Kawachi M."/>
        </authorList>
    </citation>
    <scope>NUCLEOTIDE SEQUENCE [LARGE SCALE GENOMIC DNA]</scope>
    <source>
        <strain evidence="8 9">NIES-35</strain>
    </source>
</reference>
<feature type="domain" description="RimM N-terminal" evidence="6">
    <location>
        <begin position="167"/>
        <end position="265"/>
    </location>
</feature>
<dbReference type="InterPro" id="IPR011961">
    <property type="entry name" value="RimM"/>
</dbReference>
<feature type="region of interest" description="Disordered" evidence="5">
    <location>
        <begin position="1"/>
        <end position="153"/>
    </location>
</feature>
<evidence type="ECO:0000313" key="8">
    <source>
        <dbReference type="EMBL" id="GBF89837.1"/>
    </source>
</evidence>
<feature type="compositionally biased region" description="Low complexity" evidence="5">
    <location>
        <begin position="13"/>
        <end position="48"/>
    </location>
</feature>
<dbReference type="Pfam" id="PF01782">
    <property type="entry name" value="RimM"/>
    <property type="match status" value="1"/>
</dbReference>
<evidence type="ECO:0000259" key="6">
    <source>
        <dbReference type="Pfam" id="PF01782"/>
    </source>
</evidence>
<protein>
    <submittedName>
        <fullName evidence="8">Ribosome maturation factor</fullName>
    </submittedName>
</protein>
<keyword evidence="3" id="KW-0698">rRNA processing</keyword>
<evidence type="ECO:0000313" key="9">
    <source>
        <dbReference type="Proteomes" id="UP000247498"/>
    </source>
</evidence>
<accession>A0A2V0NY32</accession>
<dbReference type="Gene3D" id="2.30.30.240">
    <property type="entry name" value="PRC-barrel domain"/>
    <property type="match status" value="1"/>
</dbReference>
<dbReference type="EMBL" id="BDRX01000013">
    <property type="protein sequence ID" value="GBF89837.1"/>
    <property type="molecule type" value="Genomic_DNA"/>
</dbReference>
<dbReference type="Pfam" id="PF24986">
    <property type="entry name" value="PRC_RimM"/>
    <property type="match status" value="1"/>
</dbReference>
<gene>
    <name evidence="8" type="ORF">Rsub_02541</name>
</gene>
<keyword evidence="1" id="KW-0963">Cytoplasm</keyword>
<keyword evidence="4" id="KW-0143">Chaperone</keyword>
<dbReference type="SUPFAM" id="SSF50346">
    <property type="entry name" value="PRC-barrel domain"/>
    <property type="match status" value="1"/>
</dbReference>
<organism evidence="8 9">
    <name type="scientific">Raphidocelis subcapitata</name>
    <dbReference type="NCBI Taxonomy" id="307507"/>
    <lineage>
        <taxon>Eukaryota</taxon>
        <taxon>Viridiplantae</taxon>
        <taxon>Chlorophyta</taxon>
        <taxon>core chlorophytes</taxon>
        <taxon>Chlorophyceae</taxon>
        <taxon>CS clade</taxon>
        <taxon>Sphaeropleales</taxon>
        <taxon>Selenastraceae</taxon>
        <taxon>Raphidocelis</taxon>
    </lineage>
</organism>
<evidence type="ECO:0000256" key="5">
    <source>
        <dbReference type="SAM" id="MobiDB-lite"/>
    </source>
</evidence>
<dbReference type="InterPro" id="IPR002676">
    <property type="entry name" value="RimM_N"/>
</dbReference>
<feature type="compositionally biased region" description="Pro residues" evidence="5">
    <location>
        <begin position="203"/>
        <end position="218"/>
    </location>
</feature>
<dbReference type="InParanoid" id="A0A2V0NY32"/>
<dbReference type="InterPro" id="IPR011033">
    <property type="entry name" value="PRC_barrel-like_sf"/>
</dbReference>
<evidence type="ECO:0000256" key="1">
    <source>
        <dbReference type="ARBA" id="ARBA00022490"/>
    </source>
</evidence>
<dbReference type="SUPFAM" id="SSF50447">
    <property type="entry name" value="Translation proteins"/>
    <property type="match status" value="1"/>
</dbReference>
<dbReference type="Proteomes" id="UP000247498">
    <property type="component" value="Unassembled WGS sequence"/>
</dbReference>
<feature type="compositionally biased region" description="Acidic residues" evidence="5">
    <location>
        <begin position="98"/>
        <end position="144"/>
    </location>
</feature>
<dbReference type="OrthoDB" id="532420at2759"/>
<evidence type="ECO:0000259" key="7">
    <source>
        <dbReference type="Pfam" id="PF24986"/>
    </source>
</evidence>
<dbReference type="GO" id="GO:0043022">
    <property type="term" value="F:ribosome binding"/>
    <property type="evidence" value="ECO:0007669"/>
    <property type="project" value="InterPro"/>
</dbReference>
<dbReference type="PANTHER" id="PTHR33692:SF1">
    <property type="entry name" value="RIBOSOME MATURATION FACTOR RIMM"/>
    <property type="match status" value="1"/>
</dbReference>
<dbReference type="AlphaFoldDB" id="A0A2V0NY32"/>
<feature type="domain" description="Ribosome maturation factor RimM PRC barrel" evidence="7">
    <location>
        <begin position="283"/>
        <end position="361"/>
    </location>
</feature>
<dbReference type="InterPro" id="IPR036976">
    <property type="entry name" value="RimM_N_sf"/>
</dbReference>
<comment type="caution">
    <text evidence="8">The sequence shown here is derived from an EMBL/GenBank/DDBJ whole genome shotgun (WGS) entry which is preliminary data.</text>
</comment>
<dbReference type="InterPro" id="IPR056792">
    <property type="entry name" value="PRC_RimM"/>
</dbReference>
<evidence type="ECO:0000256" key="3">
    <source>
        <dbReference type="ARBA" id="ARBA00022552"/>
    </source>
</evidence>
<dbReference type="Gene3D" id="2.40.30.60">
    <property type="entry name" value="RimM"/>
    <property type="match status" value="1"/>
</dbReference>